<proteinExistence type="predicted"/>
<dbReference type="HOGENOM" id="CLU_2010126_0_0_2"/>
<gene>
    <name evidence="1" type="ordered locus">Mpet_1457</name>
</gene>
<dbReference type="EMBL" id="CP002117">
    <property type="protein sequence ID" value="ADN36216.1"/>
    <property type="molecule type" value="Genomic_DNA"/>
</dbReference>
<organism evidence="1 2">
    <name type="scientific">Methanolacinia petrolearia (strain DSM 11571 / OCM 486 / SEBR 4847)</name>
    <name type="common">Methanoplanus petrolearius</name>
    <dbReference type="NCBI Taxonomy" id="679926"/>
    <lineage>
        <taxon>Archaea</taxon>
        <taxon>Methanobacteriati</taxon>
        <taxon>Methanobacteriota</taxon>
        <taxon>Stenosarchaea group</taxon>
        <taxon>Methanomicrobia</taxon>
        <taxon>Methanomicrobiales</taxon>
        <taxon>Methanomicrobiaceae</taxon>
        <taxon>Methanolacinia</taxon>
    </lineage>
</organism>
<evidence type="ECO:0000313" key="2">
    <source>
        <dbReference type="Proteomes" id="UP000006565"/>
    </source>
</evidence>
<dbReference type="Proteomes" id="UP000006565">
    <property type="component" value="Chromosome"/>
</dbReference>
<reference evidence="1 2" key="1">
    <citation type="journal article" date="2010" name="Stand. Genomic Sci.">
        <title>Complete genome sequence of Methanoplanus petrolearius type strain (SEBR 4847).</title>
        <authorList>
            <person name="Brambilla E."/>
            <person name="Djao O.D."/>
            <person name="Daligault H."/>
            <person name="Lapidus A."/>
            <person name="Lucas S."/>
            <person name="Hammon N."/>
            <person name="Nolan M."/>
            <person name="Tice H."/>
            <person name="Cheng J.F."/>
            <person name="Han C."/>
            <person name="Tapia R."/>
            <person name="Goodwin L."/>
            <person name="Pitluck S."/>
            <person name="Liolios K."/>
            <person name="Ivanova N."/>
            <person name="Mavromatis K."/>
            <person name="Mikhailova N."/>
            <person name="Pati A."/>
            <person name="Chen A."/>
            <person name="Palaniappan K."/>
            <person name="Land M."/>
            <person name="Hauser L."/>
            <person name="Chang Y.J."/>
            <person name="Jeffries C.D."/>
            <person name="Rohde M."/>
            <person name="Spring S."/>
            <person name="Sikorski J."/>
            <person name="Goker M."/>
            <person name="Woyke T."/>
            <person name="Bristow J."/>
            <person name="Eisen J.A."/>
            <person name="Markowitz V."/>
            <person name="Hugenholtz P."/>
            <person name="Kyrpides N.C."/>
            <person name="Klenk H.P."/>
        </authorList>
    </citation>
    <scope>NUCLEOTIDE SEQUENCE [LARGE SCALE GENOMIC DNA]</scope>
    <source>
        <strain evidence="2">DSM 11571 / OCM 486 / SEBR 4847</strain>
    </source>
</reference>
<accession>E1RFI6</accession>
<sequence length="123" mass="13411">MTAEWNTTAGLENNAEMIKNFYTHMVFDTGNVAEKDAAPANEVFRVVVSAVRNGQDIEWSATVNYGVCTEDTVVNALWMVGKDAGNNDVFLACNLINPVTLNPSTGMTFRFPYSVSGYSNSEA</sequence>
<evidence type="ECO:0000313" key="1">
    <source>
        <dbReference type="EMBL" id="ADN36216.1"/>
    </source>
</evidence>
<dbReference type="AlphaFoldDB" id="E1RFI6"/>
<dbReference type="STRING" id="679926.Mpet_1457"/>
<dbReference type="KEGG" id="mpi:Mpet_1457"/>
<keyword evidence="2" id="KW-1185">Reference proteome</keyword>
<name>E1RFI6_METP4</name>
<protein>
    <submittedName>
        <fullName evidence="1">Uncharacterized protein</fullName>
    </submittedName>
</protein>